<reference evidence="1" key="1">
    <citation type="journal article" date="2020" name="mSystems">
        <title>Genome- and Community-Level Interaction Insights into Carbon Utilization and Element Cycling Functions of Hydrothermarchaeota in Hydrothermal Sediment.</title>
        <authorList>
            <person name="Zhou Z."/>
            <person name="Liu Y."/>
            <person name="Xu W."/>
            <person name="Pan J."/>
            <person name="Luo Z.H."/>
            <person name="Li M."/>
        </authorList>
    </citation>
    <scope>NUCLEOTIDE SEQUENCE [LARGE SCALE GENOMIC DNA]</scope>
    <source>
        <strain evidence="1">SpSt-339</strain>
    </source>
</reference>
<gene>
    <name evidence="1" type="ORF">ENQ76_13215</name>
</gene>
<name>A0A7C2PBL7_9PLAN</name>
<accession>A0A7C2PBL7</accession>
<comment type="caution">
    <text evidence="1">The sequence shown here is derived from an EMBL/GenBank/DDBJ whole genome shotgun (WGS) entry which is preliminary data.</text>
</comment>
<dbReference type="EMBL" id="DSOK01000365">
    <property type="protein sequence ID" value="HEN16416.1"/>
    <property type="molecule type" value="Genomic_DNA"/>
</dbReference>
<evidence type="ECO:0000313" key="1">
    <source>
        <dbReference type="EMBL" id="HEN16416.1"/>
    </source>
</evidence>
<sequence length="109" mass="11873">MTLISSQPLTDHELSAIRRRLEAATPGPWRHREGFIESAGEPGDLLAVTLQRSEEGLNALPGLANAEFIAHAPTDVARLLDELERVRTELANERADRTALLPGMALGHC</sequence>
<organism evidence="1">
    <name type="scientific">Schlesneria paludicola</name>
    <dbReference type="NCBI Taxonomy" id="360056"/>
    <lineage>
        <taxon>Bacteria</taxon>
        <taxon>Pseudomonadati</taxon>
        <taxon>Planctomycetota</taxon>
        <taxon>Planctomycetia</taxon>
        <taxon>Planctomycetales</taxon>
        <taxon>Planctomycetaceae</taxon>
        <taxon>Schlesneria</taxon>
    </lineage>
</organism>
<dbReference type="AlphaFoldDB" id="A0A7C2PBL7"/>
<protein>
    <submittedName>
        <fullName evidence="1">Uncharacterized protein</fullName>
    </submittedName>
</protein>
<proteinExistence type="predicted"/>